<dbReference type="Pfam" id="PF02798">
    <property type="entry name" value="GST_N"/>
    <property type="match status" value="1"/>
</dbReference>
<dbReference type="AlphaFoldDB" id="A0AA35YPV6"/>
<feature type="domain" description="GST N-terminal" evidence="1">
    <location>
        <begin position="27"/>
        <end position="66"/>
    </location>
</feature>
<keyword evidence="3" id="KW-1185">Reference proteome</keyword>
<dbReference type="Proteomes" id="UP001177003">
    <property type="component" value="Chromosome 3"/>
</dbReference>
<dbReference type="PANTHER" id="PTHR48050:SF28">
    <property type="entry name" value="UDP-GLYCOSYLTRANSFERASE SUPERFAMILY PROTEIN-RELATED"/>
    <property type="match status" value="1"/>
</dbReference>
<dbReference type="SUPFAM" id="SSF53756">
    <property type="entry name" value="UDP-Glycosyltransferase/glycogen phosphorylase"/>
    <property type="match status" value="1"/>
</dbReference>
<sequence length="178" mass="19948">MMCCIISLIFGSSQRSKTPKKIMKIRINEIDFEEIRTDVLKNQQFSPKYKAINPIHQVPAIVDGRFKYQRLDGSTKAEQWYYEGAPVPEVQSLGRLGPELPGGCRWEYIPSADSGQSYIINKGWGGLGIYKLFVSYVTEPKDFVYSLDNIPHDWLFLQCASVVHRGGAGTTAAGLKVA</sequence>
<dbReference type="InterPro" id="IPR004045">
    <property type="entry name" value="Glutathione_S-Trfase_N"/>
</dbReference>
<proteinExistence type="predicted"/>
<dbReference type="PANTHER" id="PTHR48050">
    <property type="entry name" value="STEROL 3-BETA-GLUCOSYLTRANSFERASE"/>
    <property type="match status" value="1"/>
</dbReference>
<evidence type="ECO:0000313" key="3">
    <source>
        <dbReference type="Proteomes" id="UP001177003"/>
    </source>
</evidence>
<dbReference type="InterPro" id="IPR036249">
    <property type="entry name" value="Thioredoxin-like_sf"/>
</dbReference>
<organism evidence="2 3">
    <name type="scientific">Lactuca saligna</name>
    <name type="common">Willowleaf lettuce</name>
    <dbReference type="NCBI Taxonomy" id="75948"/>
    <lineage>
        <taxon>Eukaryota</taxon>
        <taxon>Viridiplantae</taxon>
        <taxon>Streptophyta</taxon>
        <taxon>Embryophyta</taxon>
        <taxon>Tracheophyta</taxon>
        <taxon>Spermatophyta</taxon>
        <taxon>Magnoliopsida</taxon>
        <taxon>eudicotyledons</taxon>
        <taxon>Gunneridae</taxon>
        <taxon>Pentapetalae</taxon>
        <taxon>asterids</taxon>
        <taxon>campanulids</taxon>
        <taxon>Asterales</taxon>
        <taxon>Asteraceae</taxon>
        <taxon>Cichorioideae</taxon>
        <taxon>Cichorieae</taxon>
        <taxon>Lactucinae</taxon>
        <taxon>Lactuca</taxon>
    </lineage>
</organism>
<dbReference type="InterPro" id="IPR050426">
    <property type="entry name" value="Glycosyltransferase_28"/>
</dbReference>
<dbReference type="SUPFAM" id="SSF52833">
    <property type="entry name" value="Thioredoxin-like"/>
    <property type="match status" value="1"/>
</dbReference>
<evidence type="ECO:0000313" key="2">
    <source>
        <dbReference type="EMBL" id="CAI9277919.1"/>
    </source>
</evidence>
<dbReference type="EMBL" id="OX465079">
    <property type="protein sequence ID" value="CAI9277919.1"/>
    <property type="molecule type" value="Genomic_DNA"/>
</dbReference>
<protein>
    <recommendedName>
        <fullName evidence="1">GST N-terminal domain-containing protein</fullName>
    </recommendedName>
</protein>
<dbReference type="Gene3D" id="3.40.30.10">
    <property type="entry name" value="Glutaredoxin"/>
    <property type="match status" value="1"/>
</dbReference>
<reference evidence="2" key="1">
    <citation type="submission" date="2023-04" db="EMBL/GenBank/DDBJ databases">
        <authorList>
            <person name="Vijverberg K."/>
            <person name="Xiong W."/>
            <person name="Schranz E."/>
        </authorList>
    </citation>
    <scope>NUCLEOTIDE SEQUENCE</scope>
</reference>
<accession>A0AA35YPV6</accession>
<dbReference type="Gene3D" id="3.40.50.2000">
    <property type="entry name" value="Glycogen Phosphorylase B"/>
    <property type="match status" value="1"/>
</dbReference>
<evidence type="ECO:0000259" key="1">
    <source>
        <dbReference type="Pfam" id="PF02798"/>
    </source>
</evidence>
<gene>
    <name evidence="2" type="ORF">LSALG_LOCUS17825</name>
</gene>
<name>A0AA35YPV6_LACSI</name>